<sequence length="340" mass="38544">MFRLPYPVLPASDHYDPATGRFFVTPPQAPVQGGGKTVLRWLKAMTLDYAQYAPPAPMPSQTPGWQTLLQDDGTSRFVWFGHSTVLARLSGITLLLDPVFGNCVSPIRGISRRYQPPPAALDELPPIDYILISHNHYDHLDKPTIRRFVGSNTRFIVPLNLGTLLQHWGIARERITELDWWQHAELSGSLHVHAVPARHNSSRGMGDFNKTLWAGFVLETERHKIYFSGDSSYGSHFADIGRRFGPIDLALLENGQYNEHWRDNHMFPEQTAQAAADVQARRFMPIHWGMFSLALHQWDEPVRRSIPLVRQSGIATLTPTLGQVFTLDSETHNWWENVGA</sequence>
<evidence type="ECO:0000313" key="3">
    <source>
        <dbReference type="Proteomes" id="UP000004088"/>
    </source>
</evidence>
<dbReference type="EMBL" id="AEWV01000008">
    <property type="protein sequence ID" value="EGC18005.1"/>
    <property type="molecule type" value="Genomic_DNA"/>
</dbReference>
<dbReference type="GO" id="GO:0005737">
    <property type="term" value="C:cytoplasm"/>
    <property type="evidence" value="ECO:0007669"/>
    <property type="project" value="TreeGrafter"/>
</dbReference>
<evidence type="ECO:0000313" key="2">
    <source>
        <dbReference type="EMBL" id="EGC18005.1"/>
    </source>
</evidence>
<dbReference type="PANTHER" id="PTHR15032">
    <property type="entry name" value="N-ACYL-PHOSPHATIDYLETHANOLAMINE-HYDROLYZING PHOSPHOLIPASE D"/>
    <property type="match status" value="1"/>
</dbReference>
<dbReference type="Gene3D" id="3.60.15.10">
    <property type="entry name" value="Ribonuclease Z/Hydroxyacylglutathione hydrolase-like"/>
    <property type="match status" value="1"/>
</dbReference>
<dbReference type="Pfam" id="PF12706">
    <property type="entry name" value="Lactamase_B_2"/>
    <property type="match status" value="1"/>
</dbReference>
<dbReference type="PANTHER" id="PTHR15032:SF4">
    <property type="entry name" value="N-ACYL-PHOSPHATIDYLETHANOLAMINE-HYDROLYZING PHOSPHOLIPASE D"/>
    <property type="match status" value="1"/>
</dbReference>
<accession>F0EXH4</accession>
<gene>
    <name evidence="2" type="ORF">HMPREF9098_0558</name>
</gene>
<protein>
    <recommendedName>
        <fullName evidence="1">Metallo-beta-lactamase domain-containing protein</fullName>
    </recommendedName>
</protein>
<reference evidence="2 3" key="1">
    <citation type="submission" date="2011-01" db="EMBL/GenBank/DDBJ databases">
        <authorList>
            <person name="Muzny D."/>
            <person name="Qin X."/>
            <person name="Deng J."/>
            <person name="Jiang H."/>
            <person name="Liu Y."/>
            <person name="Qu J."/>
            <person name="Song X.-Z."/>
            <person name="Zhang L."/>
            <person name="Thornton R."/>
            <person name="Coyle M."/>
            <person name="Francisco L."/>
            <person name="Jackson L."/>
            <person name="Javaid M."/>
            <person name="Korchina V."/>
            <person name="Kovar C."/>
            <person name="Mata R."/>
            <person name="Mathew T."/>
            <person name="Ngo R."/>
            <person name="Nguyen L."/>
            <person name="Nguyen N."/>
            <person name="Okwuonu G."/>
            <person name="Ongeri F."/>
            <person name="Pham C."/>
            <person name="Simmons D."/>
            <person name="Wilczek-Boney K."/>
            <person name="Hale W."/>
            <person name="Jakkamsetti A."/>
            <person name="Pham P."/>
            <person name="Ruth R."/>
            <person name="San Lucas F."/>
            <person name="Warren J."/>
            <person name="Zhang J."/>
            <person name="Zhao Z."/>
            <person name="Zhou C."/>
            <person name="Zhu D."/>
            <person name="Lee S."/>
            <person name="Bess C."/>
            <person name="Blankenburg K."/>
            <person name="Forbes L."/>
            <person name="Fu Q."/>
            <person name="Gubbala S."/>
            <person name="Hirani K."/>
            <person name="Jayaseelan J.C."/>
            <person name="Lara F."/>
            <person name="Munidasa M."/>
            <person name="Palculict T."/>
            <person name="Patil S."/>
            <person name="Pu L.-L."/>
            <person name="Saada N."/>
            <person name="Tang L."/>
            <person name="Weissenberger G."/>
            <person name="Zhu Y."/>
            <person name="Hemphill L."/>
            <person name="Shang Y."/>
            <person name="Youmans B."/>
            <person name="Ayvaz T."/>
            <person name="Ross M."/>
            <person name="Santibanez J."/>
            <person name="Aqrawi P."/>
            <person name="Gross S."/>
            <person name="Joshi V."/>
            <person name="Fowler G."/>
            <person name="Nazareth L."/>
            <person name="Reid J."/>
            <person name="Worley K."/>
            <person name="Petrosino J."/>
            <person name="Highlander S."/>
            <person name="Gibbs R."/>
        </authorList>
    </citation>
    <scope>NUCLEOTIDE SEQUENCE [LARGE SCALE GENOMIC DNA]</scope>
    <source>
        <strain evidence="2 3">ATCC 33394</strain>
    </source>
</reference>
<dbReference type="RefSeq" id="WP_003781669.1">
    <property type="nucleotide sequence ID" value="NZ_GL870929.1"/>
</dbReference>
<organism evidence="2 3">
    <name type="scientific">Kingella denitrificans ATCC 33394</name>
    <dbReference type="NCBI Taxonomy" id="888741"/>
    <lineage>
        <taxon>Bacteria</taxon>
        <taxon>Pseudomonadati</taxon>
        <taxon>Pseudomonadota</taxon>
        <taxon>Betaproteobacteria</taxon>
        <taxon>Neisseriales</taxon>
        <taxon>Neisseriaceae</taxon>
        <taxon>Kingella</taxon>
    </lineage>
</organism>
<dbReference type="InterPro" id="IPR001279">
    <property type="entry name" value="Metallo-B-lactamas"/>
</dbReference>
<evidence type="ECO:0000259" key="1">
    <source>
        <dbReference type="Pfam" id="PF12706"/>
    </source>
</evidence>
<dbReference type="HOGENOM" id="CLU_020884_0_2_4"/>
<feature type="domain" description="Metallo-beta-lactamase" evidence="1">
    <location>
        <begin position="94"/>
        <end position="288"/>
    </location>
</feature>
<dbReference type="InterPro" id="IPR036866">
    <property type="entry name" value="RibonucZ/Hydroxyglut_hydro"/>
</dbReference>
<keyword evidence="3" id="KW-1185">Reference proteome</keyword>
<dbReference type="SUPFAM" id="SSF56281">
    <property type="entry name" value="Metallo-hydrolase/oxidoreductase"/>
    <property type="match status" value="1"/>
</dbReference>
<name>F0EXH4_9NEIS</name>
<dbReference type="Proteomes" id="UP000004088">
    <property type="component" value="Unassembled WGS sequence"/>
</dbReference>
<proteinExistence type="predicted"/>
<dbReference type="AlphaFoldDB" id="F0EXH4"/>
<dbReference type="STRING" id="888741.HMPREF9098_0558"/>
<comment type="caution">
    <text evidence="2">The sequence shown here is derived from an EMBL/GenBank/DDBJ whole genome shotgun (WGS) entry which is preliminary data.</text>
</comment>